<comment type="function">
    <text evidence="6">This enzyme catalyzes the hydrolysis of the N-terminal peptide bond of an N-acetylated peptide to generate an N-acetylated amino acid and a peptide with a free N-terminus. It preferentially cleaves off Ac-Ala, Ac-Met and Ac-Ser. Also, involved in the degradation of oxidized and glycated proteins.</text>
</comment>
<feature type="domain" description="Peptidase S9 prolyl oligopeptidase catalytic" evidence="8">
    <location>
        <begin position="451"/>
        <end position="659"/>
    </location>
</feature>
<name>A0A179DCH4_9SPHI</name>
<dbReference type="InterPro" id="IPR011659">
    <property type="entry name" value="WD40"/>
</dbReference>
<evidence type="ECO:0000313" key="10">
    <source>
        <dbReference type="Proteomes" id="UP000078459"/>
    </source>
</evidence>
<feature type="chain" id="PRO_5008100439" description="Acyl-peptide hydrolase" evidence="7">
    <location>
        <begin position="18"/>
        <end position="659"/>
    </location>
</feature>
<dbReference type="GO" id="GO:0004252">
    <property type="term" value="F:serine-type endopeptidase activity"/>
    <property type="evidence" value="ECO:0007669"/>
    <property type="project" value="InterPro"/>
</dbReference>
<keyword evidence="3" id="KW-0007">Acetylation</keyword>
<reference evidence="9 10" key="2">
    <citation type="submission" date="2016-06" db="EMBL/GenBank/DDBJ databases">
        <title>Pedobacter psychrophilus sp. nov., isolated from Antarctic fragmentary rock.</title>
        <authorList>
            <person name="Svec P."/>
        </authorList>
    </citation>
    <scope>NUCLEOTIDE SEQUENCE [LARGE SCALE GENOMIC DNA]</scope>
    <source>
        <strain evidence="9 10">CCM 8644</strain>
    </source>
</reference>
<keyword evidence="7" id="KW-0732">Signal</keyword>
<reference evidence="9 10" key="1">
    <citation type="submission" date="2016-04" db="EMBL/GenBank/DDBJ databases">
        <authorList>
            <person name="Evans L.H."/>
            <person name="Alamgir A."/>
            <person name="Owens N."/>
            <person name="Weber N.D."/>
            <person name="Virtaneva K."/>
            <person name="Barbian K."/>
            <person name="Babar A."/>
            <person name="Rosenke K."/>
        </authorList>
    </citation>
    <scope>NUCLEOTIDE SEQUENCE [LARGE SCALE GENOMIC DNA]</scope>
    <source>
        <strain evidence="9 10">CCM 8644</strain>
    </source>
</reference>
<evidence type="ECO:0000256" key="2">
    <source>
        <dbReference type="ARBA" id="ARBA00022825"/>
    </source>
</evidence>
<dbReference type="OrthoDB" id="9812921at2"/>
<dbReference type="PANTHER" id="PTHR42776">
    <property type="entry name" value="SERINE PEPTIDASE S9 FAMILY MEMBER"/>
    <property type="match status" value="1"/>
</dbReference>
<dbReference type="SUPFAM" id="SSF82171">
    <property type="entry name" value="DPP6 N-terminal domain-like"/>
    <property type="match status" value="1"/>
</dbReference>
<accession>A0A179DCH4</accession>
<protein>
    <recommendedName>
        <fullName evidence="5">Acyl-peptide hydrolase</fullName>
    </recommendedName>
    <alternativeName>
        <fullName evidence="4">Acylaminoacyl-peptidase</fullName>
    </alternativeName>
</protein>
<dbReference type="RefSeq" id="WP_068823554.1">
    <property type="nucleotide sequence ID" value="NZ_LWHJ01000031.1"/>
</dbReference>
<gene>
    <name evidence="9" type="ORF">A5893_15300</name>
</gene>
<proteinExistence type="predicted"/>
<keyword evidence="1" id="KW-0378">Hydrolase</keyword>
<dbReference type="Proteomes" id="UP000078459">
    <property type="component" value="Unassembled WGS sequence"/>
</dbReference>
<dbReference type="SUPFAM" id="SSF53474">
    <property type="entry name" value="alpha/beta-Hydrolases"/>
    <property type="match status" value="1"/>
</dbReference>
<dbReference type="Pfam" id="PF00326">
    <property type="entry name" value="Peptidase_S9"/>
    <property type="match status" value="1"/>
</dbReference>
<keyword evidence="2" id="KW-0720">Serine protease</keyword>
<dbReference type="GO" id="GO:0006508">
    <property type="term" value="P:proteolysis"/>
    <property type="evidence" value="ECO:0007669"/>
    <property type="project" value="InterPro"/>
</dbReference>
<dbReference type="InterPro" id="IPR029058">
    <property type="entry name" value="AB_hydrolase_fold"/>
</dbReference>
<evidence type="ECO:0000256" key="5">
    <source>
        <dbReference type="ARBA" id="ARBA00032596"/>
    </source>
</evidence>
<evidence type="ECO:0000256" key="7">
    <source>
        <dbReference type="SAM" id="SignalP"/>
    </source>
</evidence>
<organism evidence="9 10">
    <name type="scientific">Pedobacter psychrophilus</name>
    <dbReference type="NCBI Taxonomy" id="1826909"/>
    <lineage>
        <taxon>Bacteria</taxon>
        <taxon>Pseudomonadati</taxon>
        <taxon>Bacteroidota</taxon>
        <taxon>Sphingobacteriia</taxon>
        <taxon>Sphingobacteriales</taxon>
        <taxon>Sphingobacteriaceae</taxon>
        <taxon>Pedobacter</taxon>
    </lineage>
</organism>
<dbReference type="InterPro" id="IPR001375">
    <property type="entry name" value="Peptidase_S9_cat"/>
</dbReference>
<evidence type="ECO:0000256" key="1">
    <source>
        <dbReference type="ARBA" id="ARBA00022801"/>
    </source>
</evidence>
<dbReference type="PROSITE" id="PS00708">
    <property type="entry name" value="PRO_ENDOPEP_SER"/>
    <property type="match status" value="1"/>
</dbReference>
<dbReference type="STRING" id="1826909.A5893_15300"/>
<dbReference type="EMBL" id="LWHJ01000031">
    <property type="protein sequence ID" value="OAQ38163.1"/>
    <property type="molecule type" value="Genomic_DNA"/>
</dbReference>
<dbReference type="InterPro" id="IPR002471">
    <property type="entry name" value="Pept_S9_AS"/>
</dbReference>
<dbReference type="Gene3D" id="2.120.10.30">
    <property type="entry name" value="TolB, C-terminal domain"/>
    <property type="match status" value="2"/>
</dbReference>
<dbReference type="Gene3D" id="3.40.50.1820">
    <property type="entry name" value="alpha/beta hydrolase"/>
    <property type="match status" value="1"/>
</dbReference>
<dbReference type="Pfam" id="PF07676">
    <property type="entry name" value="PD40"/>
    <property type="match status" value="2"/>
</dbReference>
<dbReference type="AlphaFoldDB" id="A0A179DCH4"/>
<keyword evidence="2" id="KW-0645">Protease</keyword>
<feature type="signal peptide" evidence="7">
    <location>
        <begin position="1"/>
        <end position="17"/>
    </location>
</feature>
<sequence length="659" mass="74214">MKKTLLFYVLISSFLCANSQNKRMLKPNDVYNYKSISNPQVSPKGDWVLYSVSSPDSAENKKKSDLFMVSWDGTQTLQLTYSNEGESDAKFSPDGKFISYISSKKVDSIENSQLWLMDRRGGEAHQITKVKQNLKSYLWSPDASKILLVMKDEDPAEKKKPKTKAPIVADKYHFKQDVEGYVDSLNSHFHILDIKTGKINQLTKGVFTEDSPAWSPDGLKIAFSGNRTADPERNSNSDIFVVEISTGNIKQLTTWKGSDTRPIWSNDGKYIAYSQSTGDETYLNYDQSILAIIKPDGSDQKILTKSLDRPVSNYKWSIDDKEIYFLVDDDRQSYISKIDLNSGSINKVIGGDRSFSDLESNVNGDWLTSMSDPYHPTNFYTLSNNNLKQITKINEDWLSKIDLATVTGFKSKSKDGTAISGLYFKPYGATVEKLPFILYIHGGPVSQDEFSFDFTRQMLAAGGFGVAAVNYRGSNGRGRAFSKSIYGDWGNLEVMDLLGATDYLIKKGWVDETKMGIGGWSYGGILTDYTIANTNRFKAACSGAGSAMQLSMYGIDQYLLQWNEEIGLPWEKKGLEKYLKISYPFTHADKITTPTLFMVGQNDFNVPSEGSEQMYAALKTLNVPTQLVIYPNQFHGIGVLSYQVDRFKRYLDWYGKYLK</sequence>
<evidence type="ECO:0000259" key="8">
    <source>
        <dbReference type="Pfam" id="PF00326"/>
    </source>
</evidence>
<evidence type="ECO:0000256" key="4">
    <source>
        <dbReference type="ARBA" id="ARBA00032284"/>
    </source>
</evidence>
<comment type="caution">
    <text evidence="9">The sequence shown here is derived from an EMBL/GenBank/DDBJ whole genome shotgun (WGS) entry which is preliminary data.</text>
</comment>
<dbReference type="PANTHER" id="PTHR42776:SF27">
    <property type="entry name" value="DIPEPTIDYL PEPTIDASE FAMILY MEMBER 6"/>
    <property type="match status" value="1"/>
</dbReference>
<evidence type="ECO:0000313" key="9">
    <source>
        <dbReference type="EMBL" id="OAQ38163.1"/>
    </source>
</evidence>
<keyword evidence="10" id="KW-1185">Reference proteome</keyword>
<evidence type="ECO:0000256" key="3">
    <source>
        <dbReference type="ARBA" id="ARBA00022990"/>
    </source>
</evidence>
<dbReference type="InterPro" id="IPR011042">
    <property type="entry name" value="6-blade_b-propeller_TolB-like"/>
</dbReference>
<evidence type="ECO:0000256" key="6">
    <source>
        <dbReference type="ARBA" id="ARBA00045885"/>
    </source>
</evidence>